<gene>
    <name evidence="1" type="primary">82</name>
    <name evidence="1" type="ORF">SEA_AMGINE_82</name>
</gene>
<name>A0A222ZN07_9CAUD</name>
<evidence type="ECO:0000313" key="2">
    <source>
        <dbReference type="Proteomes" id="UP000221202"/>
    </source>
</evidence>
<organism evidence="1 2">
    <name type="scientific">Mycobacterium phage Amgine</name>
    <dbReference type="NCBI Taxonomy" id="2015817"/>
    <lineage>
        <taxon>Viruses</taxon>
        <taxon>Duplodnaviria</taxon>
        <taxon>Heunggongvirae</taxon>
        <taxon>Uroviricota</taxon>
        <taxon>Caudoviricetes</taxon>
        <taxon>Weiservirinae</taxon>
        <taxon>Amginevirus</taxon>
        <taxon>Amginevirus amgine</taxon>
    </lineage>
</organism>
<dbReference type="GeneID" id="60323291"/>
<reference evidence="1 2" key="1">
    <citation type="submission" date="2017-06" db="EMBL/GenBank/DDBJ databases">
        <authorList>
            <person name="Chamberlain C."/>
            <person name="Harders C."/>
            <person name="Smith S."/>
            <person name="Stukey J."/>
            <person name="Best A."/>
            <person name="Garlena R.A."/>
            <person name="Russell D.A."/>
            <person name="Pope W.H."/>
            <person name="Jacobs-Sera D."/>
            <person name="Hendrix R.W."/>
            <person name="Hatfull G.F."/>
        </authorList>
    </citation>
    <scope>NUCLEOTIDE SEQUENCE [LARGE SCALE GENOMIC DNA]</scope>
</reference>
<accession>A0A222ZN07</accession>
<keyword evidence="2" id="KW-1185">Reference proteome</keyword>
<dbReference type="Proteomes" id="UP000221202">
    <property type="component" value="Segment"/>
</dbReference>
<proteinExistence type="predicted"/>
<sequence length="87" mass="9401">MSGYAMRSDASGVHFWRVDADGERVPITAAEWRRHLDWYASPIFDQVLADLGACLNCRCTDCGCCVGCGGVDADLDPPGSHGYVCVM</sequence>
<evidence type="ECO:0000313" key="1">
    <source>
        <dbReference type="EMBL" id="ASR85682.1"/>
    </source>
</evidence>
<dbReference type="KEGG" id="vg:60323291"/>
<dbReference type="RefSeq" id="YP_009951850.1">
    <property type="nucleotide sequence ID" value="NC_051605.1"/>
</dbReference>
<dbReference type="EMBL" id="MF324915">
    <property type="protein sequence ID" value="ASR85682.1"/>
    <property type="molecule type" value="Genomic_DNA"/>
</dbReference>
<protein>
    <submittedName>
        <fullName evidence="1">Uncharacterized protein</fullName>
    </submittedName>
</protein>